<evidence type="ECO:0000256" key="6">
    <source>
        <dbReference type="ARBA" id="ARBA00023180"/>
    </source>
</evidence>
<dbReference type="Pfam" id="PF17766">
    <property type="entry name" value="fn3_6"/>
    <property type="match status" value="1"/>
</dbReference>
<dbReference type="Pfam" id="PF05922">
    <property type="entry name" value="Inhibitor_I9"/>
    <property type="match status" value="1"/>
</dbReference>
<evidence type="ECO:0000313" key="13">
    <source>
        <dbReference type="EMBL" id="KAK4803634.1"/>
    </source>
</evidence>
<dbReference type="InterPro" id="IPR023828">
    <property type="entry name" value="Peptidase_S8_Ser-AS"/>
</dbReference>
<keyword evidence="2 8" id="KW-0645">Protease</keyword>
<evidence type="ECO:0000256" key="3">
    <source>
        <dbReference type="ARBA" id="ARBA00022729"/>
    </source>
</evidence>
<dbReference type="FunFam" id="3.30.70.80:FF:000002">
    <property type="entry name" value="Subtilisin-like protease SBT5.3"/>
    <property type="match status" value="1"/>
</dbReference>
<dbReference type="InterPro" id="IPR000209">
    <property type="entry name" value="Peptidase_S8/S53_dom"/>
</dbReference>
<keyword evidence="6" id="KW-0325">Glycoprotein</keyword>
<organism evidence="13 14">
    <name type="scientific">Trapa natans</name>
    <name type="common">Water chestnut</name>
    <dbReference type="NCBI Taxonomy" id="22666"/>
    <lineage>
        <taxon>Eukaryota</taxon>
        <taxon>Viridiplantae</taxon>
        <taxon>Streptophyta</taxon>
        <taxon>Embryophyta</taxon>
        <taxon>Tracheophyta</taxon>
        <taxon>Spermatophyta</taxon>
        <taxon>Magnoliopsida</taxon>
        <taxon>eudicotyledons</taxon>
        <taxon>Gunneridae</taxon>
        <taxon>Pentapetalae</taxon>
        <taxon>rosids</taxon>
        <taxon>malvids</taxon>
        <taxon>Myrtales</taxon>
        <taxon>Lythraceae</taxon>
        <taxon>Trapa</taxon>
    </lineage>
</organism>
<proteinExistence type="inferred from homology"/>
<dbReference type="Proteomes" id="UP001346149">
    <property type="component" value="Unassembled WGS sequence"/>
</dbReference>
<dbReference type="InterPro" id="IPR045051">
    <property type="entry name" value="SBT"/>
</dbReference>
<dbReference type="GO" id="GO:0006508">
    <property type="term" value="P:proteolysis"/>
    <property type="evidence" value="ECO:0007669"/>
    <property type="project" value="UniProtKB-KW"/>
</dbReference>
<dbReference type="AlphaFoldDB" id="A0AAN7MDV6"/>
<feature type="domain" description="Inhibitor I9" evidence="11">
    <location>
        <begin position="33"/>
        <end position="111"/>
    </location>
</feature>
<dbReference type="Gene3D" id="3.40.50.200">
    <property type="entry name" value="Peptidase S8/S53 domain"/>
    <property type="match status" value="1"/>
</dbReference>
<evidence type="ECO:0000256" key="5">
    <source>
        <dbReference type="ARBA" id="ARBA00022825"/>
    </source>
</evidence>
<dbReference type="InterPro" id="IPR036852">
    <property type="entry name" value="Peptidase_S8/S53_dom_sf"/>
</dbReference>
<evidence type="ECO:0000256" key="9">
    <source>
        <dbReference type="SAM" id="SignalP"/>
    </source>
</evidence>
<evidence type="ECO:0000259" key="11">
    <source>
        <dbReference type="Pfam" id="PF05922"/>
    </source>
</evidence>
<dbReference type="PROSITE" id="PS51892">
    <property type="entry name" value="SUBTILASE"/>
    <property type="match status" value="1"/>
</dbReference>
<comment type="caution">
    <text evidence="13">The sequence shown here is derived from an EMBL/GenBank/DDBJ whole genome shotgun (WGS) entry which is preliminary data.</text>
</comment>
<feature type="active site" description="Charge relay system" evidence="7 8">
    <location>
        <position position="146"/>
    </location>
</feature>
<evidence type="ECO:0000259" key="12">
    <source>
        <dbReference type="Pfam" id="PF17766"/>
    </source>
</evidence>
<feature type="active site" description="Charge relay system" evidence="7 8">
    <location>
        <position position="223"/>
    </location>
</feature>
<dbReference type="PRINTS" id="PR00723">
    <property type="entry name" value="SUBTILISIN"/>
</dbReference>
<dbReference type="FunFam" id="3.50.30.30:FF:000005">
    <property type="entry name" value="subtilisin-like protease SBT1.5"/>
    <property type="match status" value="1"/>
</dbReference>
<dbReference type="Pfam" id="PF00082">
    <property type="entry name" value="Peptidase_S8"/>
    <property type="match status" value="1"/>
</dbReference>
<dbReference type="Gene3D" id="2.60.40.2310">
    <property type="match status" value="1"/>
</dbReference>
<dbReference type="InterPro" id="IPR037045">
    <property type="entry name" value="S8pro/Inhibitor_I9_sf"/>
</dbReference>
<keyword evidence="3 9" id="KW-0732">Signal</keyword>
<reference evidence="13 14" key="1">
    <citation type="journal article" date="2023" name="Hortic Res">
        <title>Pangenome of water caltrop reveals structural variations and asymmetric subgenome divergence after allopolyploidization.</title>
        <authorList>
            <person name="Zhang X."/>
            <person name="Chen Y."/>
            <person name="Wang L."/>
            <person name="Yuan Y."/>
            <person name="Fang M."/>
            <person name="Shi L."/>
            <person name="Lu R."/>
            <person name="Comes H.P."/>
            <person name="Ma Y."/>
            <person name="Chen Y."/>
            <person name="Huang G."/>
            <person name="Zhou Y."/>
            <person name="Zheng Z."/>
            <person name="Qiu Y."/>
        </authorList>
    </citation>
    <scope>NUCLEOTIDE SEQUENCE [LARGE SCALE GENOMIC DNA]</scope>
    <source>
        <strain evidence="13">F231</strain>
    </source>
</reference>
<evidence type="ECO:0000256" key="8">
    <source>
        <dbReference type="PROSITE-ProRule" id="PRU01240"/>
    </source>
</evidence>
<keyword evidence="14" id="KW-1185">Reference proteome</keyword>
<accession>A0AAN7MDV6</accession>
<dbReference type="PROSITE" id="PS00138">
    <property type="entry name" value="SUBTILASE_SER"/>
    <property type="match status" value="1"/>
</dbReference>
<comment type="similarity">
    <text evidence="1 8">Belongs to the peptidase S8 family.</text>
</comment>
<keyword evidence="4 8" id="KW-0378">Hydrolase</keyword>
<feature type="chain" id="PRO_5042991076" evidence="9">
    <location>
        <begin position="28"/>
        <end position="771"/>
    </location>
</feature>
<feature type="domain" description="Subtilisin-like protease fibronectin type-III" evidence="12">
    <location>
        <begin position="667"/>
        <end position="763"/>
    </location>
</feature>
<dbReference type="SUPFAM" id="SSF52743">
    <property type="entry name" value="Subtilisin-like"/>
    <property type="match status" value="1"/>
</dbReference>
<dbReference type="FunFam" id="3.40.50.200:FF:000006">
    <property type="entry name" value="Subtilisin-like protease SBT1.5"/>
    <property type="match status" value="1"/>
</dbReference>
<evidence type="ECO:0000259" key="10">
    <source>
        <dbReference type="Pfam" id="PF00082"/>
    </source>
</evidence>
<evidence type="ECO:0000313" key="14">
    <source>
        <dbReference type="Proteomes" id="UP001346149"/>
    </source>
</evidence>
<sequence>MRVPKTILSLLFFCLIFKFQSCATANADDKTSVHIVYLGKKKHDDPELITSSYHDMLASVLERKESAVEKLVYSYRHGFSGFAAKLTESEARKLAELPGVIQVMRNRIYRIQTTRSWDFLGLPSPPINNLLHRSVMGDGVIIGVFDTGIWPESKSFTDEGLGPVPSNWNGACESGEQFDPVKHCNRKIIGARWYIKGILAEYGKLLNSSGETEFLSPRDAIGHGTHTASTAAGSFVNNVSYRGVAYGTARGGAPRARLAVYKVCWNVLGGQCSSVDILKAIDQAVHDGVHVMSLSIGSSIPLFSEVDDRDGIATGSFHAVTHGITVVCGAANDGPSAQTVQNTAPWILTVAASTIDREFHTFITLGTNEVYVGQALYTGQEVGFASLVYPEGPVLAPTSAGVCQDLSPNATLFAGKLVLCFTSSRRAAITIAAAAVKASGGLGLIAAKVPSDGLAPCSDDFPCVEVDYEIGTRILYYIRSERSPVVKISPTQTVATSKLPAHVAIFSSRGPNSIAPAILKPDIAAPGVSILAASSPLDPLSYNGYAMHSGTSMSTPHVAGIVALLKALHPDWSPAMIKSAIITTGRKKHPSGFPIQSAGAPWKEADPFDFGGGIIDPNVAANPGLVYDMETLDYINYLCSRGYNKSTISRIVGETTTCQDGLHSGLDTNLPSITIPNLGSFLIIKRTVTNVGHPTSVYWASIKPPPGTMVRVHPNVLVFSATAQKRTFEVTFEVTKPIINSGYLFGSLIWSNGMNRVTSPLTVRLRPNEMQ</sequence>
<evidence type="ECO:0000256" key="7">
    <source>
        <dbReference type="PIRSR" id="PIRSR615500-1"/>
    </source>
</evidence>
<gene>
    <name evidence="13" type="ORF">SAY86_003451</name>
</gene>
<evidence type="ECO:0000256" key="1">
    <source>
        <dbReference type="ARBA" id="ARBA00011073"/>
    </source>
</evidence>
<dbReference type="Gene3D" id="3.50.30.30">
    <property type="match status" value="1"/>
</dbReference>
<dbReference type="InterPro" id="IPR010259">
    <property type="entry name" value="S8pro/Inhibitor_I9"/>
</dbReference>
<dbReference type="PANTHER" id="PTHR10795">
    <property type="entry name" value="PROPROTEIN CONVERTASE SUBTILISIN/KEXIN"/>
    <property type="match status" value="1"/>
</dbReference>
<dbReference type="EMBL" id="JAXQNO010000001">
    <property type="protein sequence ID" value="KAK4803634.1"/>
    <property type="molecule type" value="Genomic_DNA"/>
</dbReference>
<name>A0AAN7MDV6_TRANT</name>
<keyword evidence="5 8" id="KW-0720">Serine protease</keyword>
<dbReference type="InterPro" id="IPR034197">
    <property type="entry name" value="Peptidases_S8_3"/>
</dbReference>
<dbReference type="CDD" id="cd02120">
    <property type="entry name" value="PA_subtilisin_like"/>
    <property type="match status" value="1"/>
</dbReference>
<dbReference type="InterPro" id="IPR015500">
    <property type="entry name" value="Peptidase_S8_subtilisin-rel"/>
</dbReference>
<dbReference type="FunFam" id="2.60.40.2310:FF:000001">
    <property type="entry name" value="Subtilisin-like protease SBT1.5"/>
    <property type="match status" value="1"/>
</dbReference>
<dbReference type="Gene3D" id="3.30.70.80">
    <property type="entry name" value="Peptidase S8 propeptide/proteinase inhibitor I9"/>
    <property type="match status" value="1"/>
</dbReference>
<evidence type="ECO:0000256" key="2">
    <source>
        <dbReference type="ARBA" id="ARBA00022670"/>
    </source>
</evidence>
<evidence type="ECO:0000256" key="4">
    <source>
        <dbReference type="ARBA" id="ARBA00022801"/>
    </source>
</evidence>
<dbReference type="CDD" id="cd04852">
    <property type="entry name" value="Peptidases_S8_3"/>
    <property type="match status" value="1"/>
</dbReference>
<protein>
    <submittedName>
        <fullName evidence="13">Uncharacterized protein</fullName>
    </submittedName>
</protein>
<dbReference type="GO" id="GO:0004252">
    <property type="term" value="F:serine-type endopeptidase activity"/>
    <property type="evidence" value="ECO:0007669"/>
    <property type="project" value="UniProtKB-UniRule"/>
</dbReference>
<feature type="signal peptide" evidence="9">
    <location>
        <begin position="1"/>
        <end position="27"/>
    </location>
</feature>
<feature type="active site" description="Charge relay system" evidence="7 8">
    <location>
        <position position="552"/>
    </location>
</feature>
<dbReference type="InterPro" id="IPR041469">
    <property type="entry name" value="Subtilisin-like_FN3"/>
</dbReference>
<feature type="domain" description="Peptidase S8/S53" evidence="10">
    <location>
        <begin position="137"/>
        <end position="588"/>
    </location>
</feature>